<feature type="transmembrane region" description="Helical" evidence="5">
    <location>
        <begin position="12"/>
        <end position="35"/>
    </location>
</feature>
<accession>A0A2X0IA67</accession>
<reference evidence="6 7" key="1">
    <citation type="submission" date="2018-06" db="EMBL/GenBank/DDBJ databases">
        <title>Streptacidiphilus pinicola sp. nov., isolated from pine grove soil.</title>
        <authorList>
            <person name="Roh S.G."/>
            <person name="Park S."/>
            <person name="Kim M.-K."/>
            <person name="Yun B.-R."/>
            <person name="Park J."/>
            <person name="Kim M.J."/>
            <person name="Kim Y.S."/>
            <person name="Kim S.B."/>
        </authorList>
    </citation>
    <scope>NUCLEOTIDE SEQUENCE [LARGE SCALE GENOMIC DNA]</scope>
    <source>
        <strain evidence="6 7">MMS16-CNU450</strain>
    </source>
</reference>
<dbReference type="PANTHER" id="PTHR35529:SF1">
    <property type="entry name" value="MANGANESE EFFLUX PUMP MNTP-RELATED"/>
    <property type="match status" value="1"/>
</dbReference>
<dbReference type="Pfam" id="PF02659">
    <property type="entry name" value="Mntp"/>
    <property type="match status" value="1"/>
</dbReference>
<evidence type="ECO:0000313" key="6">
    <source>
        <dbReference type="EMBL" id="RAG80553.1"/>
    </source>
</evidence>
<dbReference type="EMBL" id="QKYN01000217">
    <property type="protein sequence ID" value="RAG80553.1"/>
    <property type="molecule type" value="Genomic_DNA"/>
</dbReference>
<evidence type="ECO:0000256" key="4">
    <source>
        <dbReference type="ARBA" id="ARBA00023136"/>
    </source>
</evidence>
<dbReference type="AlphaFoldDB" id="A0A2X0IA67"/>
<evidence type="ECO:0000256" key="5">
    <source>
        <dbReference type="SAM" id="Phobius"/>
    </source>
</evidence>
<feature type="transmembrane region" description="Helical" evidence="5">
    <location>
        <begin position="47"/>
        <end position="69"/>
    </location>
</feature>
<protein>
    <recommendedName>
        <fullName evidence="8">Manganese efflux pump MntP</fullName>
    </recommendedName>
</protein>
<evidence type="ECO:0000256" key="2">
    <source>
        <dbReference type="ARBA" id="ARBA00022692"/>
    </source>
</evidence>
<organism evidence="6 7">
    <name type="scientific">Streptacidiphilus pinicola</name>
    <dbReference type="NCBI Taxonomy" id="2219663"/>
    <lineage>
        <taxon>Bacteria</taxon>
        <taxon>Bacillati</taxon>
        <taxon>Actinomycetota</taxon>
        <taxon>Actinomycetes</taxon>
        <taxon>Kitasatosporales</taxon>
        <taxon>Streptomycetaceae</taxon>
        <taxon>Streptacidiphilus</taxon>
    </lineage>
</organism>
<keyword evidence="3 5" id="KW-1133">Transmembrane helix</keyword>
<feature type="transmembrane region" description="Helical" evidence="5">
    <location>
        <begin position="145"/>
        <end position="168"/>
    </location>
</feature>
<gene>
    <name evidence="6" type="ORF">DN069_37510</name>
</gene>
<name>A0A2X0IA67_9ACTN</name>
<comment type="caution">
    <text evidence="6">The sequence shown here is derived from an EMBL/GenBank/DDBJ whole genome shotgun (WGS) entry which is preliminary data.</text>
</comment>
<sequence>MRPTGERYGPTVVALLLVAVALGLSNFAAAIGIGISGVDRRTRWRVGIVFGLFEAGMPAVGLALGRGLADEIGSAARWIGATLLIATGCYALWQNLRGTGGGAGDGANDDGAGRLPLGRLLLTGLALSVDNLAVGFSLGAEQVNLATAAAVIGAVSLGLSLIGLELGARIGEKTGHRGELLGAVVLIGVGIAVATGAL</sequence>
<proteinExistence type="predicted"/>
<keyword evidence="2 5" id="KW-0812">Transmembrane</keyword>
<dbReference type="InterPro" id="IPR003810">
    <property type="entry name" value="Mntp/YtaF"/>
</dbReference>
<evidence type="ECO:0000256" key="3">
    <source>
        <dbReference type="ARBA" id="ARBA00022989"/>
    </source>
</evidence>
<evidence type="ECO:0008006" key="8">
    <source>
        <dbReference type="Google" id="ProtNLM"/>
    </source>
</evidence>
<keyword evidence="7" id="KW-1185">Reference proteome</keyword>
<evidence type="ECO:0000313" key="7">
    <source>
        <dbReference type="Proteomes" id="UP000248889"/>
    </source>
</evidence>
<evidence type="ECO:0000256" key="1">
    <source>
        <dbReference type="ARBA" id="ARBA00022475"/>
    </source>
</evidence>
<keyword evidence="1" id="KW-1003">Cell membrane</keyword>
<dbReference type="OrthoDB" id="4966389at2"/>
<feature type="transmembrane region" description="Helical" evidence="5">
    <location>
        <begin position="75"/>
        <end position="93"/>
    </location>
</feature>
<dbReference type="PANTHER" id="PTHR35529">
    <property type="entry name" value="MANGANESE EFFLUX PUMP MNTP-RELATED"/>
    <property type="match status" value="1"/>
</dbReference>
<feature type="transmembrane region" description="Helical" evidence="5">
    <location>
        <begin position="180"/>
        <end position="197"/>
    </location>
</feature>
<dbReference type="Proteomes" id="UP000248889">
    <property type="component" value="Unassembled WGS sequence"/>
</dbReference>
<keyword evidence="4 5" id="KW-0472">Membrane</keyword>